<proteinExistence type="predicted"/>
<evidence type="ECO:0000313" key="2">
    <source>
        <dbReference type="EMBL" id="KAG0322025.1"/>
    </source>
</evidence>
<evidence type="ECO:0000313" key="3">
    <source>
        <dbReference type="Proteomes" id="UP000823405"/>
    </source>
</evidence>
<gene>
    <name evidence="2" type="ORF">BGZ97_009256</name>
</gene>
<protein>
    <recommendedName>
        <fullName evidence="4">HCP-like protein</fullName>
    </recommendedName>
</protein>
<feature type="region of interest" description="Disordered" evidence="1">
    <location>
        <begin position="205"/>
        <end position="257"/>
    </location>
</feature>
<dbReference type="EMBL" id="JAAAIN010000044">
    <property type="protein sequence ID" value="KAG0322025.1"/>
    <property type="molecule type" value="Genomic_DNA"/>
</dbReference>
<comment type="caution">
    <text evidence="2">The sequence shown here is derived from an EMBL/GenBank/DDBJ whole genome shotgun (WGS) entry which is preliminary data.</text>
</comment>
<dbReference type="PANTHER" id="PTHR43628">
    <property type="entry name" value="ACTIVATOR OF C KINASE PROTEIN 1-RELATED"/>
    <property type="match status" value="1"/>
</dbReference>
<dbReference type="PANTHER" id="PTHR43628:SF1">
    <property type="entry name" value="CHITIN SYNTHASE REGULATORY FACTOR 2-RELATED"/>
    <property type="match status" value="1"/>
</dbReference>
<feature type="compositionally biased region" description="Low complexity" evidence="1">
    <location>
        <begin position="60"/>
        <end position="156"/>
    </location>
</feature>
<feature type="compositionally biased region" description="Polar residues" evidence="1">
    <location>
        <begin position="175"/>
        <end position="184"/>
    </location>
</feature>
<organism evidence="2 3">
    <name type="scientific">Linnemannia gamsii</name>
    <dbReference type="NCBI Taxonomy" id="64522"/>
    <lineage>
        <taxon>Eukaryota</taxon>
        <taxon>Fungi</taxon>
        <taxon>Fungi incertae sedis</taxon>
        <taxon>Mucoromycota</taxon>
        <taxon>Mortierellomycotina</taxon>
        <taxon>Mortierellomycetes</taxon>
        <taxon>Mortierellales</taxon>
        <taxon>Mortierellaceae</taxon>
        <taxon>Linnemannia</taxon>
    </lineage>
</organism>
<name>A0A9P6RLZ3_9FUNG</name>
<sequence>MTYAPRPARPDDTPSYPAKVPTTPHPSINSTNVIDELAIEGLSIQGARSTQSPYPPPTQTNPQSTQQHQYQQYQQYRQQQQQQKQSLPSSMPQYQYHGQQQQQYPSMQQQQQHYQQYQQSYQSAPQQYRHQEQPPQQQQFQQQNQQQFQPKQYNQKQEYHQKEEYQEVSERKSTDSGVTTSSLPLTTATMTITANGDQMHSMAFSESQVHQARQKQQQQQHQQQKPDSNTAQKRTSQLPAAVPKVLTPAQQREEEADANIQKAIELHENNQLEEATHYFRLAAQSDNPLGQLMYGLSLRHGWRAAEYAMGELKELSPGSSANIRAIQSHPSMRGYAARAEQRQQQQQPLKRMGTMDRKSAMLTARKELVMALYELGMSFLKGWGVNKDKVIAFHYFKLAADLGDPDSQNETALCFLDGVGVEKNSFEAARYYRLASDQGASQLGNSWIWKPKYDQYCEQHAAVTAAESAARKAALQNGSSGASMPIPPIVPPPITTGGLMPTNGGGFSSSLASSVKKHLHRKSYGATPTPPVGGGPATAPIGGSSASSTTTAGGMDKAEAARKGRYNLAGDLISSSQLELRIKQAEQLTNATVGPILSADANEGQQGQGDGKKKHHRWSIWHATNRHRRTSSD</sequence>
<dbReference type="InterPro" id="IPR052945">
    <property type="entry name" value="Mitotic_Regulator"/>
</dbReference>
<evidence type="ECO:0008006" key="4">
    <source>
        <dbReference type="Google" id="ProtNLM"/>
    </source>
</evidence>
<feature type="compositionally biased region" description="Basic residues" evidence="1">
    <location>
        <begin position="612"/>
        <end position="633"/>
    </location>
</feature>
<reference evidence="2" key="1">
    <citation type="journal article" date="2020" name="Fungal Divers.">
        <title>Resolving the Mortierellaceae phylogeny through synthesis of multi-gene phylogenetics and phylogenomics.</title>
        <authorList>
            <person name="Vandepol N."/>
            <person name="Liber J."/>
            <person name="Desiro A."/>
            <person name="Na H."/>
            <person name="Kennedy M."/>
            <person name="Barry K."/>
            <person name="Grigoriev I.V."/>
            <person name="Miller A.N."/>
            <person name="O'Donnell K."/>
            <person name="Stajich J.E."/>
            <person name="Bonito G."/>
        </authorList>
    </citation>
    <scope>NUCLEOTIDE SEQUENCE</scope>
    <source>
        <strain evidence="2">NVP60</strain>
    </source>
</reference>
<dbReference type="Gene3D" id="1.25.40.10">
    <property type="entry name" value="Tetratricopeptide repeat domain"/>
    <property type="match status" value="1"/>
</dbReference>
<dbReference type="AlphaFoldDB" id="A0A9P6RLZ3"/>
<dbReference type="OrthoDB" id="2148946at2759"/>
<dbReference type="GO" id="GO:0032153">
    <property type="term" value="C:cell division site"/>
    <property type="evidence" value="ECO:0007669"/>
    <property type="project" value="TreeGrafter"/>
</dbReference>
<evidence type="ECO:0000256" key="1">
    <source>
        <dbReference type="SAM" id="MobiDB-lite"/>
    </source>
</evidence>
<dbReference type="SUPFAM" id="SSF81901">
    <property type="entry name" value="HCP-like"/>
    <property type="match status" value="1"/>
</dbReference>
<feature type="compositionally biased region" description="Low complexity" evidence="1">
    <location>
        <begin position="537"/>
        <end position="554"/>
    </location>
</feature>
<dbReference type="InterPro" id="IPR011990">
    <property type="entry name" value="TPR-like_helical_dom_sf"/>
</dbReference>
<dbReference type="InterPro" id="IPR006597">
    <property type="entry name" value="Sel1-like"/>
</dbReference>
<feature type="compositionally biased region" description="Pro residues" evidence="1">
    <location>
        <begin position="485"/>
        <end position="494"/>
    </location>
</feature>
<dbReference type="SMART" id="SM00671">
    <property type="entry name" value="SEL1"/>
    <property type="match status" value="2"/>
</dbReference>
<feature type="compositionally biased region" description="Polar residues" evidence="1">
    <location>
        <begin position="226"/>
        <end position="238"/>
    </location>
</feature>
<dbReference type="Proteomes" id="UP000823405">
    <property type="component" value="Unassembled WGS sequence"/>
</dbReference>
<feature type="region of interest" description="Disordered" evidence="1">
    <location>
        <begin position="1"/>
        <end position="184"/>
    </location>
</feature>
<keyword evidence="3" id="KW-1185">Reference proteome</keyword>
<dbReference type="GO" id="GO:0010972">
    <property type="term" value="P:negative regulation of G2/M transition of mitotic cell cycle"/>
    <property type="evidence" value="ECO:0007669"/>
    <property type="project" value="TreeGrafter"/>
</dbReference>
<feature type="region of interest" description="Disordered" evidence="1">
    <location>
        <begin position="599"/>
        <end position="633"/>
    </location>
</feature>
<feature type="compositionally biased region" description="Low complexity" evidence="1">
    <location>
        <begin position="208"/>
        <end position="225"/>
    </location>
</feature>
<dbReference type="Pfam" id="PF08238">
    <property type="entry name" value="Sel1"/>
    <property type="match status" value="3"/>
</dbReference>
<feature type="region of interest" description="Disordered" evidence="1">
    <location>
        <begin position="476"/>
        <end position="557"/>
    </location>
</feature>
<feature type="compositionally biased region" description="Basic and acidic residues" evidence="1">
    <location>
        <begin position="157"/>
        <end position="174"/>
    </location>
</feature>
<accession>A0A9P6RLZ3</accession>